<dbReference type="EMBL" id="SNQG01000008">
    <property type="protein sequence ID" value="TEW63749.1"/>
    <property type="molecule type" value="Genomic_DNA"/>
</dbReference>
<dbReference type="AlphaFoldDB" id="A0A4Y8A5W1"/>
<dbReference type="EMBL" id="JACIEG010000008">
    <property type="protein sequence ID" value="MBB3971005.1"/>
    <property type="molecule type" value="Genomic_DNA"/>
</dbReference>
<evidence type="ECO:0000313" key="4">
    <source>
        <dbReference type="Proteomes" id="UP000583101"/>
    </source>
</evidence>
<dbReference type="RefSeq" id="WP_134337973.1">
    <property type="nucleotide sequence ID" value="NZ_BMCZ01000008.1"/>
</dbReference>
<dbReference type="Proteomes" id="UP000583101">
    <property type="component" value="Unassembled WGS sequence"/>
</dbReference>
<comment type="caution">
    <text evidence="2">The sequence shown here is derived from an EMBL/GenBank/DDBJ whole genome shotgun (WGS) entry which is preliminary data.</text>
</comment>
<keyword evidence="4" id="KW-1185">Reference proteome</keyword>
<accession>A0A4Y8A5W1</accession>
<name>A0A4Y8A5W1_9SPHI</name>
<evidence type="ECO:0000313" key="1">
    <source>
        <dbReference type="EMBL" id="MBB3971005.1"/>
    </source>
</evidence>
<evidence type="ECO:0000313" key="3">
    <source>
        <dbReference type="Proteomes" id="UP000297248"/>
    </source>
</evidence>
<proteinExistence type="predicted"/>
<evidence type="ECO:0000313" key="2">
    <source>
        <dbReference type="EMBL" id="TEW63749.1"/>
    </source>
</evidence>
<organism evidence="2 3">
    <name type="scientific">Mucilaginibacter phyllosphaerae</name>
    <dbReference type="NCBI Taxonomy" id="1812349"/>
    <lineage>
        <taxon>Bacteria</taxon>
        <taxon>Pseudomonadati</taxon>
        <taxon>Bacteroidota</taxon>
        <taxon>Sphingobacteriia</taxon>
        <taxon>Sphingobacteriales</taxon>
        <taxon>Sphingobacteriaceae</taxon>
        <taxon>Mucilaginibacter</taxon>
    </lineage>
</organism>
<gene>
    <name evidence="2" type="ORF">E2R65_18435</name>
    <name evidence="1" type="ORF">GGR35_003632</name>
</gene>
<sequence length="96" mass="10779">MKALRTKKLNHAITARVIALHGQGYTDDFLPAKDQTFMCLQNSENFALPDLQIQMIGQGFDQLTNTYKYIHTIETITGSKGLLISDFICTQPFAVN</sequence>
<reference evidence="1 4" key="3">
    <citation type="submission" date="2020-08" db="EMBL/GenBank/DDBJ databases">
        <title>Genomic Encyclopedia of Type Strains, Phase IV (KMG-IV): sequencing the most valuable type-strain genomes for metagenomic binning, comparative biology and taxonomic classification.</title>
        <authorList>
            <person name="Goeker M."/>
        </authorList>
    </citation>
    <scope>NUCLEOTIDE SEQUENCE [LARGE SCALE GENOMIC DNA]</scope>
    <source>
        <strain evidence="1 4">DSM 100995</strain>
    </source>
</reference>
<reference evidence="2 3" key="1">
    <citation type="journal article" date="2016" name="Int. J. Syst. Evol. Microbiol.">
        <title>Proposal of Mucilaginibacter phyllosphaerae sp. nov. isolated from the phyllosphere of Galium album.</title>
        <authorList>
            <person name="Aydogan E.L."/>
            <person name="Busse H.J."/>
            <person name="Moser G."/>
            <person name="Muller C."/>
            <person name="Kampfer P."/>
            <person name="Glaeser S.P."/>
        </authorList>
    </citation>
    <scope>NUCLEOTIDE SEQUENCE [LARGE SCALE GENOMIC DNA]</scope>
    <source>
        <strain evidence="2 3">PP-F2FG21</strain>
    </source>
</reference>
<reference evidence="2" key="2">
    <citation type="submission" date="2019-03" db="EMBL/GenBank/DDBJ databases">
        <authorList>
            <person name="Yan Y.-Q."/>
            <person name="Du Z.-J."/>
        </authorList>
    </citation>
    <scope>NUCLEOTIDE SEQUENCE</scope>
    <source>
        <strain evidence="2">PP-F2FG21</strain>
    </source>
</reference>
<dbReference type="OrthoDB" id="798002at2"/>
<dbReference type="Proteomes" id="UP000297248">
    <property type="component" value="Unassembled WGS sequence"/>
</dbReference>
<protein>
    <submittedName>
        <fullName evidence="2">Uncharacterized protein</fullName>
    </submittedName>
</protein>